<evidence type="ECO:0000259" key="1">
    <source>
        <dbReference type="Pfam" id="PF03288"/>
    </source>
</evidence>
<dbReference type="InterPro" id="IPR036388">
    <property type="entry name" value="WH-like_DNA-bd_sf"/>
</dbReference>
<dbReference type="EMBL" id="UGCP01000002">
    <property type="protein sequence ID" value="STI87147.1"/>
    <property type="molecule type" value="Genomic_DNA"/>
</dbReference>
<organism evidence="2 3">
    <name type="scientific">Escherichia coli</name>
    <dbReference type="NCBI Taxonomy" id="562"/>
    <lineage>
        <taxon>Bacteria</taxon>
        <taxon>Pseudomonadati</taxon>
        <taxon>Pseudomonadota</taxon>
        <taxon>Gammaproteobacteria</taxon>
        <taxon>Enterobacterales</taxon>
        <taxon>Enterobacteriaceae</taxon>
        <taxon>Escherichia</taxon>
    </lineage>
</organism>
<feature type="domain" description="DNA primase/nucleoside triphosphatase C-terminal" evidence="1">
    <location>
        <begin position="34"/>
        <end position="129"/>
    </location>
</feature>
<reference evidence="2 3" key="1">
    <citation type="submission" date="2018-06" db="EMBL/GenBank/DDBJ databases">
        <authorList>
            <consortium name="Pathogen Informatics"/>
            <person name="Doyle S."/>
        </authorList>
    </citation>
    <scope>NUCLEOTIDE SEQUENCE [LARGE SCALE GENOMIC DNA]</scope>
    <source>
        <strain evidence="2 3">NCTC8622</strain>
    </source>
</reference>
<dbReference type="InterPro" id="IPR036390">
    <property type="entry name" value="WH_DNA-bd_sf"/>
</dbReference>
<dbReference type="Proteomes" id="UP000254079">
    <property type="component" value="Unassembled WGS sequence"/>
</dbReference>
<protein>
    <submittedName>
        <fullName evidence="2">Putative DNA primase from prophage</fullName>
    </submittedName>
</protein>
<proteinExistence type="predicted"/>
<gene>
    <name evidence="2" type="ORF">NCTC8622_06299</name>
</gene>
<evidence type="ECO:0000313" key="3">
    <source>
        <dbReference type="Proteomes" id="UP000254079"/>
    </source>
</evidence>
<accession>A0A376UCU0</accession>
<dbReference type="InterPro" id="IPR004968">
    <property type="entry name" value="DNA_primase/NTPase_C"/>
</dbReference>
<dbReference type="Pfam" id="PF03288">
    <property type="entry name" value="Pox_D5"/>
    <property type="match status" value="1"/>
</dbReference>
<dbReference type="Gene3D" id="1.10.10.10">
    <property type="entry name" value="Winged helix-like DNA-binding domain superfamily/Winged helix DNA-binding domain"/>
    <property type="match status" value="1"/>
</dbReference>
<sequence length="143" mass="16396">MIRHLLTRFADQDEARRLLYEQQKSEEALAIKREGDSLVDFCGYLMASVMCDGLLVGNAEIVPFSPRRYLYHAYLAYMRAHGFGKPVTLTRFGKDMPGAMAEYGREYMKRKTKHGLRSNVTLTEESEDWMPSCVSVTNDDSKN</sequence>
<dbReference type="SUPFAM" id="SSF46785">
    <property type="entry name" value="Winged helix' DNA-binding domain"/>
    <property type="match status" value="1"/>
</dbReference>
<name>A0A376UCU0_ECOLX</name>
<evidence type="ECO:0000313" key="2">
    <source>
        <dbReference type="EMBL" id="STI87147.1"/>
    </source>
</evidence>
<dbReference type="AlphaFoldDB" id="A0A376UCU0"/>